<reference evidence="3 4" key="1">
    <citation type="submission" date="2019-03" db="EMBL/GenBank/DDBJ databases">
        <title>Genomics of glacier-inhabiting Cryobacterium strains.</title>
        <authorList>
            <person name="Liu Q."/>
            <person name="Xin Y.-H."/>
        </authorList>
    </citation>
    <scope>NUCLEOTIDE SEQUENCE [LARGE SCALE GENOMIC DNA]</scope>
    <source>
        <strain evidence="3 4">TMT4-23</strain>
    </source>
</reference>
<evidence type="ECO:0000259" key="2">
    <source>
        <dbReference type="PROSITE" id="PS51746"/>
    </source>
</evidence>
<comment type="caution">
    <text evidence="3">The sequence shown here is derived from an EMBL/GenBank/DDBJ whole genome shotgun (WGS) entry which is preliminary data.</text>
</comment>
<dbReference type="CDD" id="cd00143">
    <property type="entry name" value="PP2Cc"/>
    <property type="match status" value="1"/>
</dbReference>
<feature type="compositionally biased region" description="Basic and acidic residues" evidence="1">
    <location>
        <begin position="313"/>
        <end position="328"/>
    </location>
</feature>
<dbReference type="SUPFAM" id="SSF81606">
    <property type="entry name" value="PP2C-like"/>
    <property type="match status" value="1"/>
</dbReference>
<name>A0ABY2J7M2_9MICO</name>
<dbReference type="SMART" id="SM00332">
    <property type="entry name" value="PP2Cc"/>
    <property type="match status" value="1"/>
</dbReference>
<dbReference type="Proteomes" id="UP000298355">
    <property type="component" value="Unassembled WGS sequence"/>
</dbReference>
<accession>A0ABY2J7M2</accession>
<feature type="region of interest" description="Disordered" evidence="1">
    <location>
        <begin position="298"/>
        <end position="328"/>
    </location>
</feature>
<feature type="region of interest" description="Disordered" evidence="1">
    <location>
        <begin position="1"/>
        <end position="32"/>
    </location>
</feature>
<dbReference type="InterPro" id="IPR001932">
    <property type="entry name" value="PPM-type_phosphatase-like_dom"/>
</dbReference>
<dbReference type="InterPro" id="IPR036457">
    <property type="entry name" value="PPM-type-like_dom_sf"/>
</dbReference>
<dbReference type="PANTHER" id="PTHR47992">
    <property type="entry name" value="PROTEIN PHOSPHATASE"/>
    <property type="match status" value="1"/>
</dbReference>
<gene>
    <name evidence="3" type="ORF">E3O65_04205</name>
</gene>
<evidence type="ECO:0000256" key="1">
    <source>
        <dbReference type="SAM" id="MobiDB-lite"/>
    </source>
</evidence>
<dbReference type="EMBL" id="SOGJ01000011">
    <property type="protein sequence ID" value="TFD00318.1"/>
    <property type="molecule type" value="Genomic_DNA"/>
</dbReference>
<dbReference type="InterPro" id="IPR015655">
    <property type="entry name" value="PP2C"/>
</dbReference>
<evidence type="ECO:0000313" key="3">
    <source>
        <dbReference type="EMBL" id="TFD00318.1"/>
    </source>
</evidence>
<proteinExistence type="predicted"/>
<organism evidence="3 4">
    <name type="scientific">Cryobacterium breve</name>
    <dbReference type="NCBI Taxonomy" id="1259258"/>
    <lineage>
        <taxon>Bacteria</taxon>
        <taxon>Bacillati</taxon>
        <taxon>Actinomycetota</taxon>
        <taxon>Actinomycetes</taxon>
        <taxon>Micrococcales</taxon>
        <taxon>Microbacteriaceae</taxon>
        <taxon>Cryobacterium</taxon>
    </lineage>
</organism>
<evidence type="ECO:0000313" key="4">
    <source>
        <dbReference type="Proteomes" id="UP000298355"/>
    </source>
</evidence>
<dbReference type="Gene3D" id="3.60.40.10">
    <property type="entry name" value="PPM-type phosphatase domain"/>
    <property type="match status" value="1"/>
</dbReference>
<protein>
    <submittedName>
        <fullName evidence="3">Serine/threonine-protein phosphatase</fullName>
    </submittedName>
</protein>
<feature type="domain" description="PPM-type phosphatase" evidence="2">
    <location>
        <begin position="54"/>
        <end position="295"/>
    </location>
</feature>
<dbReference type="Pfam" id="PF13672">
    <property type="entry name" value="PP2C_2"/>
    <property type="match status" value="1"/>
</dbReference>
<sequence length="328" mass="34979">MRAGAGTPSPRKFRTSSRIDIRRPAPQASENTGADVAALSVSELVLPTTRVRFVFSARSDVGRERKVNEDSFIAQAPVFFVADGMGGHAHGDAASQTVARVFDEHIARDAPSTPERILDAIHSSNDAVRDLSAVDDYGTAVSGTTLAGVAFVDAGDDVGFHWMAFNIGDSRVYTWDGRTLVQLSVDHSAVQELVDAGLISQDEAEQHPERNVITRAIGADESVDADVWLLPAAGRHSFLICSDGLTKELGTGEIEALLASYDGNAEPDRSLADVLVDAALARGGHDNVTVVYVESVLGNPEQDDPANTSERATGVHEHLEDTRPRSQG</sequence>
<keyword evidence="4" id="KW-1185">Reference proteome</keyword>
<dbReference type="PROSITE" id="PS51746">
    <property type="entry name" value="PPM_2"/>
    <property type="match status" value="1"/>
</dbReference>
<dbReference type="SMART" id="SM00331">
    <property type="entry name" value="PP2C_SIG"/>
    <property type="match status" value="1"/>
</dbReference>